<dbReference type="Gene3D" id="3.40.1660.10">
    <property type="entry name" value="EreA-like (biosynthetic domain)"/>
    <property type="match status" value="1"/>
</dbReference>
<feature type="region of interest" description="Disordered" evidence="1">
    <location>
        <begin position="403"/>
        <end position="443"/>
    </location>
</feature>
<reference evidence="2" key="1">
    <citation type="journal article" date="2014" name="Int. J. Syst. Evol. Microbiol.">
        <title>Complete genome sequence of Corynebacterium casei LMG S-19264T (=DSM 44701T), isolated from a smear-ripened cheese.</title>
        <authorList>
            <consortium name="US DOE Joint Genome Institute (JGI-PGF)"/>
            <person name="Walter F."/>
            <person name="Albersmeier A."/>
            <person name="Kalinowski J."/>
            <person name="Ruckert C."/>
        </authorList>
    </citation>
    <scope>NUCLEOTIDE SEQUENCE</scope>
    <source>
        <strain evidence="2">CGMCC 4.7201</strain>
    </source>
</reference>
<gene>
    <name evidence="2" type="ORF">GCM10012280_57210</name>
</gene>
<dbReference type="Gene3D" id="3.30.1870.10">
    <property type="entry name" value="EreA-like, domain 2"/>
    <property type="match status" value="1"/>
</dbReference>
<accession>A0A917ZV35</accession>
<proteinExistence type="predicted"/>
<dbReference type="SUPFAM" id="SSF159501">
    <property type="entry name" value="EreA/ChaN-like"/>
    <property type="match status" value="1"/>
</dbReference>
<sequence length="443" mass="47723">MDTSTDAFARPLGRTVGPANAEVVRELIGDARVVALGEGAHSITEFYGLRDRLFRLLVREFGFTGLVLESGFAEGLAVDEWIHGGPGRVETIARDGITYRFGECEPMWRQLRWMRHWNRGGSAKVAFYGMDLPGSSTSPGPAVRACLDRLPARPGDQELLRLSDLGGRSEAAVRYAAMSASDRARLLEGLRGLGGRALQSSHENGKDSKDSKDAEVALWCAASLRAFVAEVEGGGASSEGPYPREAFMARSVEWILQRERRIVVSAHNAHVRRSPFRGRPTLGGLLASALGADLVVIGMTYGSGPEVRFTQRSPRPFDCEVALGARTLTPECVESRLDRLGRPVAVVDPRRAPGGFFDGVEGTLAGGGLDPVDDFPAAYDALLHVRRVTRVPGAFERLRAEFEAAARSDSEADPDSYSDSEAEQSVRPGDLGGPGSTEESESP</sequence>
<name>A0A917ZV35_9ACTN</name>
<feature type="compositionally biased region" description="Acidic residues" evidence="1">
    <location>
        <begin position="411"/>
        <end position="422"/>
    </location>
</feature>
<dbReference type="CDD" id="cd14728">
    <property type="entry name" value="Ere-like"/>
    <property type="match status" value="1"/>
</dbReference>
<dbReference type="GO" id="GO:0046677">
    <property type="term" value="P:response to antibiotic"/>
    <property type="evidence" value="ECO:0007669"/>
    <property type="project" value="InterPro"/>
</dbReference>
<keyword evidence="3" id="KW-1185">Reference proteome</keyword>
<protein>
    <submittedName>
        <fullName evidence="2">Erythromycin esterase</fullName>
    </submittedName>
</protein>
<evidence type="ECO:0000313" key="3">
    <source>
        <dbReference type="Proteomes" id="UP000641932"/>
    </source>
</evidence>
<comment type="caution">
    <text evidence="2">The sequence shown here is derived from an EMBL/GenBank/DDBJ whole genome shotgun (WGS) entry which is preliminary data.</text>
</comment>
<dbReference type="InterPro" id="IPR052036">
    <property type="entry name" value="Hydrolase/PRTase-associated"/>
</dbReference>
<evidence type="ECO:0000256" key="1">
    <source>
        <dbReference type="SAM" id="MobiDB-lite"/>
    </source>
</evidence>
<dbReference type="InterPro" id="IPR007815">
    <property type="entry name" value="Emycin_Estase"/>
</dbReference>
<dbReference type="Pfam" id="PF05139">
    <property type="entry name" value="Erythro_esteras"/>
    <property type="match status" value="1"/>
</dbReference>
<organism evidence="2 3">
    <name type="scientific">Wenjunlia tyrosinilytica</name>
    <dbReference type="NCBI Taxonomy" id="1544741"/>
    <lineage>
        <taxon>Bacteria</taxon>
        <taxon>Bacillati</taxon>
        <taxon>Actinomycetota</taxon>
        <taxon>Actinomycetes</taxon>
        <taxon>Kitasatosporales</taxon>
        <taxon>Streptomycetaceae</taxon>
        <taxon>Wenjunlia</taxon>
    </lineage>
</organism>
<dbReference type="EMBL" id="BMMS01000030">
    <property type="protein sequence ID" value="GGO96821.1"/>
    <property type="molecule type" value="Genomic_DNA"/>
</dbReference>
<dbReference type="Proteomes" id="UP000641932">
    <property type="component" value="Unassembled WGS sequence"/>
</dbReference>
<dbReference type="PANTHER" id="PTHR31299">
    <property type="entry name" value="ESTERASE, PUTATIVE (AFU_ORTHOLOGUE AFUA_1G05850)-RELATED"/>
    <property type="match status" value="1"/>
</dbReference>
<dbReference type="Gene3D" id="1.20.1440.30">
    <property type="entry name" value="Biosynthetic Protein domain"/>
    <property type="match status" value="1"/>
</dbReference>
<dbReference type="PANTHER" id="PTHR31299:SF0">
    <property type="entry name" value="ESTERASE, PUTATIVE (AFU_ORTHOLOGUE AFUA_1G05850)-RELATED"/>
    <property type="match status" value="1"/>
</dbReference>
<dbReference type="RefSeq" id="WP_189134711.1">
    <property type="nucleotide sequence ID" value="NZ_BMMS01000030.1"/>
</dbReference>
<evidence type="ECO:0000313" key="2">
    <source>
        <dbReference type="EMBL" id="GGO96821.1"/>
    </source>
</evidence>
<reference evidence="2" key="2">
    <citation type="submission" date="2020-09" db="EMBL/GenBank/DDBJ databases">
        <authorList>
            <person name="Sun Q."/>
            <person name="Zhou Y."/>
        </authorList>
    </citation>
    <scope>NUCLEOTIDE SEQUENCE</scope>
    <source>
        <strain evidence="2">CGMCC 4.7201</strain>
    </source>
</reference>
<dbReference type="AlphaFoldDB" id="A0A917ZV35"/>